<feature type="transmembrane region" description="Helical" evidence="1">
    <location>
        <begin position="27"/>
        <end position="49"/>
    </location>
</feature>
<dbReference type="EMBL" id="SOBW01000008">
    <property type="protein sequence ID" value="TDU40147.1"/>
    <property type="molecule type" value="Genomic_DNA"/>
</dbReference>
<keyword evidence="1" id="KW-1133">Transmembrane helix</keyword>
<comment type="caution">
    <text evidence="3">The sequence shown here is derived from an EMBL/GenBank/DDBJ whole genome shotgun (WGS) entry which is preliminary data.</text>
</comment>
<proteinExistence type="predicted"/>
<protein>
    <recommendedName>
        <fullName evidence="2">YdbS-like PH domain-containing protein</fullName>
    </recommendedName>
</protein>
<dbReference type="PANTHER" id="PTHR34473:SF3">
    <property type="entry name" value="TRANSMEMBRANE PROTEIN-RELATED"/>
    <property type="match status" value="1"/>
</dbReference>
<reference evidence="3 4" key="1">
    <citation type="submission" date="2019-03" db="EMBL/GenBank/DDBJ databases">
        <title>Genomic Encyclopedia of Archaeal and Bacterial Type Strains, Phase II (KMG-II): from individual species to whole genera.</title>
        <authorList>
            <person name="Goeker M."/>
        </authorList>
    </citation>
    <scope>NUCLEOTIDE SEQUENCE [LARGE SCALE GENOMIC DNA]</scope>
    <source>
        <strain evidence="3 4">DSM 28135</strain>
    </source>
</reference>
<dbReference type="Proteomes" id="UP000294689">
    <property type="component" value="Unassembled WGS sequence"/>
</dbReference>
<dbReference type="PANTHER" id="PTHR34473">
    <property type="entry name" value="UPF0699 TRANSMEMBRANE PROTEIN YDBS"/>
    <property type="match status" value="1"/>
</dbReference>
<keyword evidence="4" id="KW-1185">Reference proteome</keyword>
<keyword evidence="1" id="KW-0472">Membrane</keyword>
<gene>
    <name evidence="3" type="ORF">BXY82_2187</name>
</gene>
<organism evidence="3 4">
    <name type="scientific">Gelidibacter sediminis</name>
    <dbReference type="NCBI Taxonomy" id="1608710"/>
    <lineage>
        <taxon>Bacteria</taxon>
        <taxon>Pseudomonadati</taxon>
        <taxon>Bacteroidota</taxon>
        <taxon>Flavobacteriia</taxon>
        <taxon>Flavobacteriales</taxon>
        <taxon>Flavobacteriaceae</taxon>
        <taxon>Gelidibacter</taxon>
    </lineage>
</organism>
<evidence type="ECO:0000259" key="2">
    <source>
        <dbReference type="Pfam" id="PF03703"/>
    </source>
</evidence>
<dbReference type="RefSeq" id="WP_133758184.1">
    <property type="nucleotide sequence ID" value="NZ_SOBW01000008.1"/>
</dbReference>
<dbReference type="Pfam" id="PF03703">
    <property type="entry name" value="bPH_2"/>
    <property type="match status" value="1"/>
</dbReference>
<accession>A0A4R7PYR2</accession>
<name>A0A4R7PYR2_9FLAO</name>
<dbReference type="InterPro" id="IPR005182">
    <property type="entry name" value="YdbS-like_PH"/>
</dbReference>
<evidence type="ECO:0000313" key="4">
    <source>
        <dbReference type="Proteomes" id="UP000294689"/>
    </source>
</evidence>
<dbReference type="OrthoDB" id="1524472at2"/>
<feature type="transmembrane region" description="Helical" evidence="1">
    <location>
        <begin position="61"/>
        <end position="84"/>
    </location>
</feature>
<dbReference type="AlphaFoldDB" id="A0A4R7PYR2"/>
<keyword evidence="1" id="KW-0812">Transmembrane</keyword>
<sequence length="171" mass="19339">MFSNQQIDLNILPSIDVIEFKSVSRQYLNILILNRCAIFFLIIIGLFIAKQMVNTGLFQSLFWYLTSAVGLLAFITIAYTILAFKTRKYAIREQDVIYTEGLLTNTIAAVPISRIQHIEISRSWLARKFKLATLNIFTAGESGIDLNIEGLNLNEAEKINEFLSKKVNGTA</sequence>
<evidence type="ECO:0000256" key="1">
    <source>
        <dbReference type="SAM" id="Phobius"/>
    </source>
</evidence>
<evidence type="ECO:0000313" key="3">
    <source>
        <dbReference type="EMBL" id="TDU40147.1"/>
    </source>
</evidence>
<feature type="domain" description="YdbS-like PH" evidence="2">
    <location>
        <begin position="85"/>
        <end position="162"/>
    </location>
</feature>